<feature type="compositionally biased region" description="Polar residues" evidence="1">
    <location>
        <begin position="425"/>
        <end position="439"/>
    </location>
</feature>
<feature type="compositionally biased region" description="Polar residues" evidence="1">
    <location>
        <begin position="478"/>
        <end position="490"/>
    </location>
</feature>
<organism evidence="2 3">
    <name type="scientific">Hericium alpestre</name>
    <dbReference type="NCBI Taxonomy" id="135208"/>
    <lineage>
        <taxon>Eukaryota</taxon>
        <taxon>Fungi</taxon>
        <taxon>Dikarya</taxon>
        <taxon>Basidiomycota</taxon>
        <taxon>Agaricomycotina</taxon>
        <taxon>Agaricomycetes</taxon>
        <taxon>Russulales</taxon>
        <taxon>Hericiaceae</taxon>
        <taxon>Hericium</taxon>
    </lineage>
</organism>
<dbReference type="AlphaFoldDB" id="A0A4Y9ZUI5"/>
<comment type="caution">
    <text evidence="2">The sequence shown here is derived from an EMBL/GenBank/DDBJ whole genome shotgun (WGS) entry which is preliminary data.</text>
</comment>
<feature type="region of interest" description="Disordered" evidence="1">
    <location>
        <begin position="282"/>
        <end position="516"/>
    </location>
</feature>
<protein>
    <submittedName>
        <fullName evidence="2">Uncharacterized protein</fullName>
    </submittedName>
</protein>
<proteinExistence type="predicted"/>
<keyword evidence="3" id="KW-1185">Reference proteome</keyword>
<name>A0A4Y9ZUI5_9AGAM</name>
<dbReference type="Proteomes" id="UP000298061">
    <property type="component" value="Unassembled WGS sequence"/>
</dbReference>
<accession>A0A4Y9ZUI5</accession>
<evidence type="ECO:0000313" key="3">
    <source>
        <dbReference type="Proteomes" id="UP000298061"/>
    </source>
</evidence>
<feature type="compositionally biased region" description="Basic residues" evidence="1">
    <location>
        <begin position="322"/>
        <end position="336"/>
    </location>
</feature>
<dbReference type="EMBL" id="SFCI01000718">
    <property type="protein sequence ID" value="TFY78255.1"/>
    <property type="molecule type" value="Genomic_DNA"/>
</dbReference>
<feature type="compositionally biased region" description="Low complexity" evidence="1">
    <location>
        <begin position="291"/>
        <end position="310"/>
    </location>
</feature>
<gene>
    <name evidence="2" type="ORF">EWM64_g5757</name>
</gene>
<evidence type="ECO:0000256" key="1">
    <source>
        <dbReference type="SAM" id="MobiDB-lite"/>
    </source>
</evidence>
<sequence length="516" mass="56416">MSAGAPRSAIDALYQDNDVIVIDKKRWFERLENLVDQSRHHPKTEAYTYGPLTLILDTYAATWSNPESGATIAVIPQGCFEATMNDGTSTRRSPDHTITVLSKGDGDKACLLGWLEAKQFEEDSCKTNLTESHSIVAEAEDIAGHDVDNLTGIAKRLSQDLIQLCEQAFFAFHRFKEDVVYGLITYGMTFFFFKFTRPDDWARIRGTNSGNLDLPKPIVSDEEIILDGHINPRFIWALDLMMPQGLSRQPSWLQLPSDYSSDAEVLDLHIATRALKKYKRDLHAPAEQAESPENSPKNNSPSNNSFIPSSDGPSSEYPPVKAPKRSKKKSRKRSPARRPIPAQDTDAPNSEPDRIIKRMRNRKGVVPTDGDQSQAAADGVQNDTSGARGSRKRGRSDDHDGVNVHPKGNGPIQRKTGREKRPRFAQQSAADSGRASTSRAQDRGPAAAVTLGADTSDAEPETAPSEAAQEPAGPGNSHPVTGTRSATQQGEAAVAAQVPGHGGVVLRRSTRNKKPR</sequence>
<evidence type="ECO:0000313" key="2">
    <source>
        <dbReference type="EMBL" id="TFY78255.1"/>
    </source>
</evidence>
<reference evidence="2 3" key="1">
    <citation type="submission" date="2019-02" db="EMBL/GenBank/DDBJ databases">
        <title>Genome sequencing of the rare red list fungi Hericium alpestre (H. flagellum).</title>
        <authorList>
            <person name="Buettner E."/>
            <person name="Kellner H."/>
        </authorList>
    </citation>
    <scope>NUCLEOTIDE SEQUENCE [LARGE SCALE GENOMIC DNA]</scope>
    <source>
        <strain evidence="2 3">DSM 108284</strain>
    </source>
</reference>